<dbReference type="SUPFAM" id="SSF55729">
    <property type="entry name" value="Acyl-CoA N-acyltransferases (Nat)"/>
    <property type="match status" value="1"/>
</dbReference>
<proteinExistence type="predicted"/>
<dbReference type="InterPro" id="IPR000182">
    <property type="entry name" value="GNAT_dom"/>
</dbReference>
<sequence>MDMIINEEIRPCDVREIHIISGVAPADVENILNMAAASGLFSSDAMMSAEDMAWDSAYGDGSETHTFLQATVNESGTEKTVGFICYGRIPHWTETYELYGIAVDPEFQRLGIGSALISEMKRQVTAGTGKRIFLETGASRAYENARLFYEANEFQLENRFHKHFVPSDGGIVYRLILESQESDLQYQ</sequence>
<dbReference type="KEGG" id="dpi:BN4_20166"/>
<dbReference type="Pfam" id="PF00583">
    <property type="entry name" value="Acetyltransf_1"/>
    <property type="match status" value="1"/>
</dbReference>
<protein>
    <submittedName>
        <fullName evidence="2">GCN5-related N-acetyltransferase</fullName>
    </submittedName>
</protein>
<organism evidence="2 3">
    <name type="scientific">Pseudodesulfovibrio piezophilus (strain DSM 21447 / JCM 15486 / C1TLV30)</name>
    <name type="common">Desulfovibrio piezophilus</name>
    <dbReference type="NCBI Taxonomy" id="1322246"/>
    <lineage>
        <taxon>Bacteria</taxon>
        <taxon>Pseudomonadati</taxon>
        <taxon>Thermodesulfobacteriota</taxon>
        <taxon>Desulfovibrionia</taxon>
        <taxon>Desulfovibrionales</taxon>
        <taxon>Desulfovibrionaceae</taxon>
    </lineage>
</organism>
<dbReference type="GO" id="GO:0016747">
    <property type="term" value="F:acyltransferase activity, transferring groups other than amino-acyl groups"/>
    <property type="evidence" value="ECO:0007669"/>
    <property type="project" value="InterPro"/>
</dbReference>
<accession>M1WYA1</accession>
<dbReference type="eggNOG" id="COG0456">
    <property type="taxonomic scope" value="Bacteria"/>
</dbReference>
<gene>
    <name evidence="2" type="ordered locus">BN4_20166</name>
</gene>
<dbReference type="BioCyc" id="DPIE1322246:BN4_RS15055-MONOMER"/>
<dbReference type="PATRIC" id="fig|879567.3.peg.3230"/>
<dbReference type="EMBL" id="FO203427">
    <property type="protein sequence ID" value="CCH50228.1"/>
    <property type="molecule type" value="Genomic_DNA"/>
</dbReference>
<evidence type="ECO:0000259" key="1">
    <source>
        <dbReference type="PROSITE" id="PS51186"/>
    </source>
</evidence>
<name>M1WYA1_PSEP2</name>
<dbReference type="OrthoDB" id="9789603at2"/>
<dbReference type="PROSITE" id="PS51186">
    <property type="entry name" value="GNAT"/>
    <property type="match status" value="1"/>
</dbReference>
<reference evidence="3" key="2">
    <citation type="journal article" date="2013" name="Stand. Genomic Sci.">
        <title>Complete genome sequence of Desulfocapsa sulfexigens, a marine deltaproteobacterium specialized in disproportionating inorganic sulfur compounds.</title>
        <authorList>
            <person name="Finster K.W."/>
            <person name="Kjeldsen K.U."/>
            <person name="Kube M."/>
            <person name="Reinhardt R."/>
            <person name="Mussmann M."/>
            <person name="Amann R."/>
            <person name="Schreiber L."/>
        </authorList>
    </citation>
    <scope>NUCLEOTIDE SEQUENCE [LARGE SCALE GENOMIC DNA]</scope>
    <source>
        <strain evidence="3">DSM 10523 / SB164P1</strain>
    </source>
</reference>
<dbReference type="RefSeq" id="WP_015416270.1">
    <property type="nucleotide sequence ID" value="NC_020409.1"/>
</dbReference>
<dbReference type="STRING" id="1322246.BN4_20166"/>
<dbReference type="CDD" id="cd04301">
    <property type="entry name" value="NAT_SF"/>
    <property type="match status" value="1"/>
</dbReference>
<evidence type="ECO:0000313" key="2">
    <source>
        <dbReference type="EMBL" id="CCH50228.1"/>
    </source>
</evidence>
<dbReference type="AlphaFoldDB" id="M1WYA1"/>
<evidence type="ECO:0000313" key="3">
    <source>
        <dbReference type="Proteomes" id="UP000011724"/>
    </source>
</evidence>
<dbReference type="HOGENOM" id="CLU_115356_1_0_7"/>
<reference evidence="2 3" key="1">
    <citation type="journal article" date="2013" name="PLoS ONE">
        <title>The first genomic and proteomic characterization of a deep-sea sulfate reducer: insights into the piezophilic lifestyle of Desulfovibrio piezophilus.</title>
        <authorList>
            <person name="Pradel N."/>
            <person name="Ji B."/>
            <person name="Gimenez G."/>
            <person name="Talla E."/>
            <person name="Lenoble P."/>
            <person name="Garel M."/>
            <person name="Tamburini C."/>
            <person name="Fourquet P."/>
            <person name="Lebrun R."/>
            <person name="Bertin P."/>
            <person name="Denis Y."/>
            <person name="Pophillat M."/>
            <person name="Barbe V."/>
            <person name="Ollivier B."/>
            <person name="Dolla A."/>
        </authorList>
    </citation>
    <scope>NUCLEOTIDE SEQUENCE [LARGE SCALE GENOMIC DNA]</scope>
    <source>
        <strain evidence="3">DSM 10523 / SB164P1</strain>
    </source>
</reference>
<feature type="domain" description="N-acetyltransferase" evidence="1">
    <location>
        <begin position="18"/>
        <end position="178"/>
    </location>
</feature>
<dbReference type="Proteomes" id="UP000011724">
    <property type="component" value="Chromosome"/>
</dbReference>
<dbReference type="Gene3D" id="3.40.630.30">
    <property type="match status" value="1"/>
</dbReference>
<keyword evidence="2" id="KW-0808">Transferase</keyword>
<dbReference type="InterPro" id="IPR016181">
    <property type="entry name" value="Acyl_CoA_acyltransferase"/>
</dbReference>
<keyword evidence="3" id="KW-1185">Reference proteome</keyword>